<dbReference type="RefSeq" id="XP_007510415.1">
    <property type="nucleotide sequence ID" value="XM_007510353.1"/>
</dbReference>
<dbReference type="KEGG" id="bpg:Bathy11g01520"/>
<dbReference type="Proteomes" id="UP000198341">
    <property type="component" value="Chromosome 11"/>
</dbReference>
<evidence type="ECO:0000256" key="1">
    <source>
        <dbReference type="SAM" id="MobiDB-lite"/>
    </source>
</evidence>
<feature type="compositionally biased region" description="Basic residues" evidence="1">
    <location>
        <begin position="214"/>
        <end position="223"/>
    </location>
</feature>
<feature type="region of interest" description="Disordered" evidence="1">
    <location>
        <begin position="24"/>
        <end position="142"/>
    </location>
</feature>
<dbReference type="AlphaFoldDB" id="K8F1T2"/>
<feature type="region of interest" description="Disordered" evidence="1">
    <location>
        <begin position="252"/>
        <end position="273"/>
    </location>
</feature>
<feature type="compositionally biased region" description="Acidic residues" evidence="1">
    <location>
        <begin position="111"/>
        <end position="122"/>
    </location>
</feature>
<feature type="region of interest" description="Disordered" evidence="1">
    <location>
        <begin position="185"/>
        <end position="239"/>
    </location>
</feature>
<name>K8F1T2_9CHLO</name>
<proteinExistence type="predicted"/>
<accession>K8F1T2</accession>
<feature type="compositionally biased region" description="Low complexity" evidence="1">
    <location>
        <begin position="252"/>
        <end position="262"/>
    </location>
</feature>
<feature type="compositionally biased region" description="Basic and acidic residues" evidence="1">
    <location>
        <begin position="123"/>
        <end position="134"/>
    </location>
</feature>
<organism evidence="2 3">
    <name type="scientific">Bathycoccus prasinos</name>
    <dbReference type="NCBI Taxonomy" id="41875"/>
    <lineage>
        <taxon>Eukaryota</taxon>
        <taxon>Viridiplantae</taxon>
        <taxon>Chlorophyta</taxon>
        <taxon>Mamiellophyceae</taxon>
        <taxon>Mamiellales</taxon>
        <taxon>Bathycoccaceae</taxon>
        <taxon>Bathycoccus</taxon>
    </lineage>
</organism>
<gene>
    <name evidence="2" type="ordered locus">Bathy11g01520</name>
</gene>
<feature type="compositionally biased region" description="Basic and acidic residues" evidence="1">
    <location>
        <begin position="72"/>
        <end position="92"/>
    </location>
</feature>
<evidence type="ECO:0000313" key="2">
    <source>
        <dbReference type="EMBL" id="CCO18760.1"/>
    </source>
</evidence>
<dbReference type="GeneID" id="19012832"/>
<reference evidence="2 3" key="1">
    <citation type="submission" date="2011-10" db="EMBL/GenBank/DDBJ databases">
        <authorList>
            <person name="Genoscope - CEA"/>
        </authorList>
    </citation>
    <scope>NUCLEOTIDE SEQUENCE [LARGE SCALE GENOMIC DNA]</scope>
    <source>
        <strain evidence="2 3">RCC 1105</strain>
    </source>
</reference>
<protein>
    <submittedName>
        <fullName evidence="2">Uncharacterized protein</fullName>
    </submittedName>
</protein>
<keyword evidence="3" id="KW-1185">Reference proteome</keyword>
<sequence length="310" mass="34920">MTDKSSSREKKRTFLSLLSSKNNINEKKKSTVWGPLWDSPTRRIKKQKEEEEGRKPTNTISDFALTTPPNEPEARDRNNLAMEEKNAEDASSGKRSFLEASLGGFHANATGDEDDEKEEETMKDETMTMAKEEQQNGGARPAAVGEKVGELLLSRTLASKPPMKGFAFLKSSEFEQFKENYWQRQKEMKKKTKHASMIPRGPQPPPPLEENIKKKTNVPKRRTTAALSNDDDVHQNSPPVVLRGHVYSVVVPSAPSSESSSSLATREDQNRRRRRSFLVKLEAQFGDDGQKWQALEAYVSPSSYSSEESE</sequence>
<evidence type="ECO:0000313" key="3">
    <source>
        <dbReference type="Proteomes" id="UP000198341"/>
    </source>
</evidence>
<dbReference type="EMBL" id="FO082268">
    <property type="protein sequence ID" value="CCO18760.1"/>
    <property type="molecule type" value="Genomic_DNA"/>
</dbReference>